<dbReference type="EMBL" id="MHMV01000045">
    <property type="protein sequence ID" value="OGZ33446.1"/>
    <property type="molecule type" value="Genomic_DNA"/>
</dbReference>
<name>A0A1G2F5U1_9BACT</name>
<reference evidence="1 2" key="1">
    <citation type="journal article" date="2016" name="Nat. Commun.">
        <title>Thousands of microbial genomes shed light on interconnected biogeochemical processes in an aquifer system.</title>
        <authorList>
            <person name="Anantharaman K."/>
            <person name="Brown C.T."/>
            <person name="Hug L.A."/>
            <person name="Sharon I."/>
            <person name="Castelle C.J."/>
            <person name="Probst A.J."/>
            <person name="Thomas B.C."/>
            <person name="Singh A."/>
            <person name="Wilkins M.J."/>
            <person name="Karaoz U."/>
            <person name="Brodie E.L."/>
            <person name="Williams K.H."/>
            <person name="Hubbard S.S."/>
            <person name="Banfield J.F."/>
        </authorList>
    </citation>
    <scope>NUCLEOTIDE SEQUENCE [LARGE SCALE GENOMIC DNA]</scope>
</reference>
<sequence>MFLNKPTAFSLDLSDLSIKLAWLKKTGQQLSLVSFNRQEIKDGVIERGAIKKETELIELIKKTVIEAKGEKIKTRHCIVSLPETESYIRVIQLPKIKDEEISEAIKWEMEANIPVPLDKIYFDWQVVTGEGSASDHISVLIGALPKILVDPYLEVIKKAGFKPLAFEIESIATVRALVKDEKCPDPIMIIDLGARRAGLIIFYCDTIWFTAGLPISNNDLISDIAKAFNINQEKAKKIKFNDGLDAKENPKAFSAMEPRLAELVLEIKKYFNYYQTTNLAKKAAKTNISKILLCGGGANLKGLGAFLSSHLNIRVAIGNPWINILTQSSDRLPIIPFDKSLTYTTALGLALRGLNSDIN</sequence>
<comment type="caution">
    <text evidence="1">The sequence shown here is derived from an EMBL/GenBank/DDBJ whole genome shotgun (WGS) entry which is preliminary data.</text>
</comment>
<dbReference type="InterPro" id="IPR050696">
    <property type="entry name" value="FtsA/MreB"/>
</dbReference>
<gene>
    <name evidence="1" type="ORF">A2174_01295</name>
</gene>
<dbReference type="Proteomes" id="UP000177725">
    <property type="component" value="Unassembled WGS sequence"/>
</dbReference>
<evidence type="ECO:0000313" key="2">
    <source>
        <dbReference type="Proteomes" id="UP000177725"/>
    </source>
</evidence>
<dbReference type="PANTHER" id="PTHR32432">
    <property type="entry name" value="CELL DIVISION PROTEIN FTSA-RELATED"/>
    <property type="match status" value="1"/>
</dbReference>
<evidence type="ECO:0000313" key="1">
    <source>
        <dbReference type="EMBL" id="OGZ33446.1"/>
    </source>
</evidence>
<dbReference type="PIRSF" id="PIRSF019169">
    <property type="entry name" value="PilM"/>
    <property type="match status" value="1"/>
</dbReference>
<dbReference type="AlphaFoldDB" id="A0A1G2F5U1"/>
<protein>
    <recommendedName>
        <fullName evidence="3">SHS2 domain-containing protein</fullName>
    </recommendedName>
</protein>
<dbReference type="CDD" id="cd24049">
    <property type="entry name" value="ASKHA_NBD_PilM"/>
    <property type="match status" value="1"/>
</dbReference>
<dbReference type="InterPro" id="IPR043129">
    <property type="entry name" value="ATPase_NBD"/>
</dbReference>
<dbReference type="PANTHER" id="PTHR32432:SF3">
    <property type="entry name" value="ETHANOLAMINE UTILIZATION PROTEIN EUTJ"/>
    <property type="match status" value="1"/>
</dbReference>
<dbReference type="Pfam" id="PF11104">
    <property type="entry name" value="PilM_2"/>
    <property type="match status" value="1"/>
</dbReference>
<dbReference type="Gene3D" id="3.30.420.40">
    <property type="match status" value="2"/>
</dbReference>
<evidence type="ECO:0008006" key="3">
    <source>
        <dbReference type="Google" id="ProtNLM"/>
    </source>
</evidence>
<proteinExistence type="predicted"/>
<dbReference type="InterPro" id="IPR005883">
    <property type="entry name" value="PilM"/>
</dbReference>
<accession>A0A1G2F5U1</accession>
<dbReference type="NCBIfam" id="TIGR01175">
    <property type="entry name" value="pilM"/>
    <property type="match status" value="1"/>
</dbReference>
<organism evidence="1 2">
    <name type="scientific">Candidatus Portnoybacteria bacterium RBG_13_41_18</name>
    <dbReference type="NCBI Taxonomy" id="1801991"/>
    <lineage>
        <taxon>Bacteria</taxon>
        <taxon>Candidatus Portnoyibacteriota</taxon>
    </lineage>
</organism>
<dbReference type="Gene3D" id="3.30.1490.300">
    <property type="match status" value="1"/>
</dbReference>
<dbReference type="SUPFAM" id="SSF53067">
    <property type="entry name" value="Actin-like ATPase domain"/>
    <property type="match status" value="2"/>
</dbReference>